<protein>
    <recommendedName>
        <fullName evidence="2">ER-bound oxygenase mpaB/mpaB'/Rubber oxygenase catalytic domain-containing protein</fullName>
    </recommendedName>
</protein>
<comment type="caution">
    <text evidence="3">The sequence shown here is derived from an EMBL/GenBank/DDBJ whole genome shotgun (WGS) entry which is preliminary data.</text>
</comment>
<reference evidence="4" key="1">
    <citation type="journal article" date="2019" name="Int. J. Syst. Evol. Microbiol.">
        <title>The Global Catalogue of Microorganisms (GCM) 10K type strain sequencing project: providing services to taxonomists for standard genome sequencing and annotation.</title>
        <authorList>
            <consortium name="The Broad Institute Genomics Platform"/>
            <consortium name="The Broad Institute Genome Sequencing Center for Infectious Disease"/>
            <person name="Wu L."/>
            <person name="Ma J."/>
        </authorList>
    </citation>
    <scope>NUCLEOTIDE SEQUENCE [LARGE SCALE GENOMIC DNA]</scope>
    <source>
        <strain evidence="4">NBRC 112502</strain>
    </source>
</reference>
<dbReference type="InterPro" id="IPR046366">
    <property type="entry name" value="MPAB"/>
</dbReference>
<evidence type="ECO:0000313" key="4">
    <source>
        <dbReference type="Proteomes" id="UP001156641"/>
    </source>
</evidence>
<sequence>MKQAQRLWLGTSNPYIRLRKIESLDLETEYRQITQLFYGDFQSAMFMKFVHGFLFTYSAPRVATILSNTGELLDKRITKRIVDTTLLASATMLHGFKEPEGRDAARRVNAMHSRYDIHPDDFVAVGAEEAIGSLDLAHRFGWRKVTDKEEEAVRMYYSHQARAFGSPLPLPPSVPEMRAFFSHFLDTELLYQPENERLANALLDWFAARVPSPLRSVFRTLLIADLDPRVARACGLRQPPKLAKRAMEILLRRMARKDPVPDGTASNLDEMVRSVYPNGWKYDDLGTHGAPKQGQTPGGDLAANI</sequence>
<dbReference type="RefSeq" id="WP_284257697.1">
    <property type="nucleotide sequence ID" value="NZ_BSOS01000045.1"/>
</dbReference>
<name>A0ABQ6A4A6_9PROT</name>
<evidence type="ECO:0000259" key="2">
    <source>
        <dbReference type="Pfam" id="PF09995"/>
    </source>
</evidence>
<organism evidence="3 4">
    <name type="scientific">Acidocella aquatica</name>
    <dbReference type="NCBI Taxonomy" id="1922313"/>
    <lineage>
        <taxon>Bacteria</taxon>
        <taxon>Pseudomonadati</taxon>
        <taxon>Pseudomonadota</taxon>
        <taxon>Alphaproteobacteria</taxon>
        <taxon>Acetobacterales</taxon>
        <taxon>Acidocellaceae</taxon>
        <taxon>Acidocella</taxon>
    </lineage>
</organism>
<gene>
    <name evidence="3" type="ORF">GCM10010909_16750</name>
</gene>
<accession>A0ABQ6A4A6</accession>
<dbReference type="Proteomes" id="UP001156641">
    <property type="component" value="Unassembled WGS sequence"/>
</dbReference>
<dbReference type="PANTHER" id="PTHR36124">
    <property type="match status" value="1"/>
</dbReference>
<feature type="domain" description="ER-bound oxygenase mpaB/mpaB'/Rubber oxygenase catalytic" evidence="2">
    <location>
        <begin position="39"/>
        <end position="255"/>
    </location>
</feature>
<keyword evidence="4" id="KW-1185">Reference proteome</keyword>
<dbReference type="Pfam" id="PF09995">
    <property type="entry name" value="MPAB_Lcp_cat"/>
    <property type="match status" value="1"/>
</dbReference>
<dbReference type="InterPro" id="IPR018713">
    <property type="entry name" value="MPAB/Lcp_cat_dom"/>
</dbReference>
<dbReference type="EMBL" id="BSOS01000045">
    <property type="protein sequence ID" value="GLR66994.1"/>
    <property type="molecule type" value="Genomic_DNA"/>
</dbReference>
<feature type="region of interest" description="Disordered" evidence="1">
    <location>
        <begin position="286"/>
        <end position="305"/>
    </location>
</feature>
<dbReference type="PANTHER" id="PTHR36124:SF1">
    <property type="entry name" value="ER-BOUND OXYGENASE MPAB_MPAB'_RUBBER OXYGENASE CATALYTIC DOMAIN-CONTAINING PROTEIN"/>
    <property type="match status" value="1"/>
</dbReference>
<evidence type="ECO:0000256" key="1">
    <source>
        <dbReference type="SAM" id="MobiDB-lite"/>
    </source>
</evidence>
<evidence type="ECO:0000313" key="3">
    <source>
        <dbReference type="EMBL" id="GLR66994.1"/>
    </source>
</evidence>
<proteinExistence type="predicted"/>